<dbReference type="InterPro" id="IPR001279">
    <property type="entry name" value="Metallo-B-lactamas"/>
</dbReference>
<comment type="caution">
    <text evidence="2">The sequence shown here is derived from an EMBL/GenBank/DDBJ whole genome shotgun (WGS) entry which is preliminary data.</text>
</comment>
<gene>
    <name evidence="2" type="ORF">FD50_GL002046</name>
</gene>
<dbReference type="GeneID" id="98309260"/>
<evidence type="ECO:0000313" key="2">
    <source>
        <dbReference type="EMBL" id="KRL96765.1"/>
    </source>
</evidence>
<dbReference type="InterPro" id="IPR052533">
    <property type="entry name" value="WalJ/YycJ-like"/>
</dbReference>
<dbReference type="AlphaFoldDB" id="A0A0R1UU87"/>
<dbReference type="PANTHER" id="PTHR47619">
    <property type="entry name" value="METALLO-HYDROLASE YYCJ-RELATED"/>
    <property type="match status" value="1"/>
</dbReference>
<protein>
    <submittedName>
        <fullName evidence="2">Beta-lactamase domain containing protein</fullName>
    </submittedName>
</protein>
<dbReference type="PANTHER" id="PTHR47619:SF1">
    <property type="entry name" value="EXODEOXYRIBONUCLEASE WALJ"/>
    <property type="match status" value="1"/>
</dbReference>
<dbReference type="OrthoDB" id="9781189at2"/>
<dbReference type="SUPFAM" id="SSF56281">
    <property type="entry name" value="Metallo-hydrolase/oxidoreductase"/>
    <property type="match status" value="1"/>
</dbReference>
<dbReference type="InterPro" id="IPR036866">
    <property type="entry name" value="RibonucZ/Hydroxyglut_hydro"/>
</dbReference>
<organism evidence="2 3">
    <name type="scientific">Liquorilactobacillus satsumensis DSM 16230 = JCM 12392</name>
    <dbReference type="NCBI Taxonomy" id="1423801"/>
    <lineage>
        <taxon>Bacteria</taxon>
        <taxon>Bacillati</taxon>
        <taxon>Bacillota</taxon>
        <taxon>Bacilli</taxon>
        <taxon>Lactobacillales</taxon>
        <taxon>Lactobacillaceae</taxon>
        <taxon>Liquorilactobacillus</taxon>
    </lineage>
</organism>
<dbReference type="PATRIC" id="fig|1423801.4.peg.2090"/>
<dbReference type="CDD" id="cd07733">
    <property type="entry name" value="YycJ-like_MBL-fold"/>
    <property type="match status" value="1"/>
</dbReference>
<dbReference type="Pfam" id="PF12706">
    <property type="entry name" value="Lactamase_B_2"/>
    <property type="match status" value="1"/>
</dbReference>
<dbReference type="EMBL" id="AZFQ01000055">
    <property type="protein sequence ID" value="KRL96765.1"/>
    <property type="molecule type" value="Genomic_DNA"/>
</dbReference>
<keyword evidence="3" id="KW-1185">Reference proteome</keyword>
<proteinExistence type="predicted"/>
<sequence length="272" mass="29690">MESSEKQTDTMKVSVLASSSSGNVTYIETPERKVLVDAGLSGKKIAGLMSSIGRDLSDVDSLLVTHEHSDHCKGVGVLARKYHLDVYANEGTWNAMAHKIGKIPLAQKHLFEMGKTKSFGDLDIESFGVSHDAAEPQFYELHHHGHSFVILTDTGYVSSRLEGIIKGANGYLIECNHDTEMLRMGAYPWSLKQRILSDQGHLSNDDGAATLIDVLGNQTKKIYLGHLSQDNNMKELAHVTVSSTLEQHDLGVGHDFAVLDTDPARATPLAVI</sequence>
<dbReference type="SMART" id="SM00849">
    <property type="entry name" value="Lactamase_B"/>
    <property type="match status" value="1"/>
</dbReference>
<dbReference type="RefSeq" id="WP_056961970.1">
    <property type="nucleotide sequence ID" value="NZ_AZFQ01000055.1"/>
</dbReference>
<accession>A0A0R1UU87</accession>
<dbReference type="InterPro" id="IPR058121">
    <property type="entry name" value="WalJ/YycJ"/>
</dbReference>
<dbReference type="Proteomes" id="UP000051166">
    <property type="component" value="Unassembled WGS sequence"/>
</dbReference>
<name>A0A0R1UU87_9LACO</name>
<feature type="domain" description="Metallo-beta-lactamase" evidence="1">
    <location>
        <begin position="21"/>
        <end position="226"/>
    </location>
</feature>
<dbReference type="Gene3D" id="3.60.15.10">
    <property type="entry name" value="Ribonuclease Z/Hydroxyacylglutathione hydrolase-like"/>
    <property type="match status" value="1"/>
</dbReference>
<evidence type="ECO:0000259" key="1">
    <source>
        <dbReference type="SMART" id="SM00849"/>
    </source>
</evidence>
<dbReference type="STRING" id="1423801.FD50_GL002046"/>
<reference evidence="2 3" key="1">
    <citation type="journal article" date="2015" name="Genome Announc.">
        <title>Expanding the biotechnology potential of lactobacilli through comparative genomics of 213 strains and associated genera.</title>
        <authorList>
            <person name="Sun Z."/>
            <person name="Harris H.M."/>
            <person name="McCann A."/>
            <person name="Guo C."/>
            <person name="Argimon S."/>
            <person name="Zhang W."/>
            <person name="Yang X."/>
            <person name="Jeffery I.B."/>
            <person name="Cooney J.C."/>
            <person name="Kagawa T.F."/>
            <person name="Liu W."/>
            <person name="Song Y."/>
            <person name="Salvetti E."/>
            <person name="Wrobel A."/>
            <person name="Rasinkangas P."/>
            <person name="Parkhill J."/>
            <person name="Rea M.C."/>
            <person name="O'Sullivan O."/>
            <person name="Ritari J."/>
            <person name="Douillard F.P."/>
            <person name="Paul Ross R."/>
            <person name="Yang R."/>
            <person name="Briner A.E."/>
            <person name="Felis G.E."/>
            <person name="de Vos W.M."/>
            <person name="Barrangou R."/>
            <person name="Klaenhammer T.R."/>
            <person name="Caufield P.W."/>
            <person name="Cui Y."/>
            <person name="Zhang H."/>
            <person name="O'Toole P.W."/>
        </authorList>
    </citation>
    <scope>NUCLEOTIDE SEQUENCE [LARGE SCALE GENOMIC DNA]</scope>
    <source>
        <strain evidence="2 3">DSM 16230</strain>
    </source>
</reference>
<evidence type="ECO:0000313" key="3">
    <source>
        <dbReference type="Proteomes" id="UP000051166"/>
    </source>
</evidence>